<organism evidence="8">
    <name type="scientific">Fervidobacterium nodosum</name>
    <dbReference type="NCBI Taxonomy" id="2424"/>
    <lineage>
        <taxon>Bacteria</taxon>
        <taxon>Thermotogati</taxon>
        <taxon>Thermotogota</taxon>
        <taxon>Thermotogae</taxon>
        <taxon>Thermotogales</taxon>
        <taxon>Fervidobacteriaceae</taxon>
        <taxon>Fervidobacterium</taxon>
    </lineage>
</organism>
<gene>
    <name evidence="8" type="ORF">ENM46_03340</name>
</gene>
<dbReference type="AlphaFoldDB" id="A0A7C5U567"/>
<keyword evidence="4" id="KW-1278">Translocase</keyword>
<comment type="caution">
    <text evidence="8">The sequence shown here is derived from an EMBL/GenBank/DDBJ whole genome shotgun (WGS) entry which is preliminary data.</text>
</comment>
<reference evidence="8" key="1">
    <citation type="journal article" date="2020" name="mSystems">
        <title>Genome- and Community-Level Interaction Insights into Carbon Utilization and Element Cycling Functions of Hydrothermarchaeota in Hydrothermal Sediment.</title>
        <authorList>
            <person name="Zhou Z."/>
            <person name="Liu Y."/>
            <person name="Xu W."/>
            <person name="Pan J."/>
            <person name="Luo Z.H."/>
            <person name="Li M."/>
        </authorList>
    </citation>
    <scope>NUCLEOTIDE SEQUENCE [LARGE SCALE GENOMIC DNA]</scope>
    <source>
        <strain evidence="8">SpSt-1088</strain>
    </source>
</reference>
<feature type="transmembrane region" description="Helical" evidence="7">
    <location>
        <begin position="168"/>
        <end position="190"/>
    </location>
</feature>
<name>A0A7C5U567_9BACT</name>
<evidence type="ECO:0000256" key="5">
    <source>
        <dbReference type="ARBA" id="ARBA00022989"/>
    </source>
</evidence>
<keyword evidence="8" id="KW-0830">Ubiquinone</keyword>
<dbReference type="GO" id="GO:0005886">
    <property type="term" value="C:plasma membrane"/>
    <property type="evidence" value="ECO:0007669"/>
    <property type="project" value="TreeGrafter"/>
</dbReference>
<comment type="subcellular location">
    <subcellularLocation>
        <location evidence="1">Endomembrane system</location>
        <topology evidence="1">Multi-pass membrane protein</topology>
    </subcellularLocation>
</comment>
<evidence type="ECO:0000256" key="1">
    <source>
        <dbReference type="ARBA" id="ARBA00004127"/>
    </source>
</evidence>
<evidence type="ECO:0000256" key="4">
    <source>
        <dbReference type="ARBA" id="ARBA00022967"/>
    </source>
</evidence>
<keyword evidence="5 7" id="KW-1133">Transmembrane helix</keyword>
<evidence type="ECO:0000313" key="8">
    <source>
        <dbReference type="EMBL" id="HHR33962.1"/>
    </source>
</evidence>
<proteinExistence type="predicted"/>
<dbReference type="EMBL" id="DRXW01000207">
    <property type="protein sequence ID" value="HHR33962.1"/>
    <property type="molecule type" value="Genomic_DNA"/>
</dbReference>
<feature type="transmembrane region" description="Helical" evidence="7">
    <location>
        <begin position="38"/>
        <end position="58"/>
    </location>
</feature>
<accession>A0A7C5U567</accession>
<protein>
    <submittedName>
        <fullName evidence="8">NADH:ubiquinone reductase (Na(+)-transporting) subunit D</fullName>
    </submittedName>
</protein>
<keyword evidence="6 7" id="KW-0472">Membrane</keyword>
<feature type="transmembrane region" description="Helical" evidence="7">
    <location>
        <begin position="12"/>
        <end position="32"/>
    </location>
</feature>
<dbReference type="Pfam" id="PF02508">
    <property type="entry name" value="Rnf-Nqr"/>
    <property type="match status" value="1"/>
</dbReference>
<evidence type="ECO:0000256" key="2">
    <source>
        <dbReference type="ARBA" id="ARBA00022448"/>
    </source>
</evidence>
<evidence type="ECO:0000256" key="7">
    <source>
        <dbReference type="SAM" id="Phobius"/>
    </source>
</evidence>
<feature type="transmembrane region" description="Helical" evidence="7">
    <location>
        <begin position="127"/>
        <end position="148"/>
    </location>
</feature>
<dbReference type="PANTHER" id="PTHR30586">
    <property type="entry name" value="ELECTRON TRANSPORT COMPLEX PROTEIN RNFE"/>
    <property type="match status" value="1"/>
</dbReference>
<keyword evidence="3 7" id="KW-0812">Transmembrane</keyword>
<evidence type="ECO:0000256" key="3">
    <source>
        <dbReference type="ARBA" id="ARBA00022692"/>
    </source>
</evidence>
<feature type="transmembrane region" description="Helical" evidence="7">
    <location>
        <begin position="70"/>
        <end position="91"/>
    </location>
</feature>
<sequence length="211" mass="23158">MSEYKKIFKNNLWIENPVFVQILGICSTLAVTNNLRNTLIMTIGVTLVTALSNLTISAMRNVIPRKVRMITQVLVISFYVIIVDIILRAYLPDVSKALGPYVGLIITNCIIMGRAEAFAQGNKPIISFWDGFTAGLGYMLVLVVVAFFRELLGFGTVFGIRIIPESVPAWTIMVMPPSAFFVLASFIWIVKGAQMKKTVKTSAGSTSASGK</sequence>
<dbReference type="InterPro" id="IPR003667">
    <property type="entry name" value="NqrDE/RnfAE"/>
</dbReference>
<dbReference type="PIRSF" id="PIRSF006102">
    <property type="entry name" value="NQR_DE"/>
    <property type="match status" value="1"/>
</dbReference>
<keyword evidence="2" id="KW-0813">Transport</keyword>
<dbReference type="PANTHER" id="PTHR30586:SF1">
    <property type="entry name" value="NA(+)-TRANSLOCATING NADH-QUINONE REDUCTASE SUBUNIT D"/>
    <property type="match status" value="1"/>
</dbReference>
<evidence type="ECO:0000256" key="6">
    <source>
        <dbReference type="ARBA" id="ARBA00023136"/>
    </source>
</evidence>
<feature type="transmembrane region" description="Helical" evidence="7">
    <location>
        <begin position="97"/>
        <end position="115"/>
    </location>
</feature>
<dbReference type="NCBIfam" id="NF006777">
    <property type="entry name" value="PRK09292.1"/>
    <property type="match status" value="1"/>
</dbReference>
<dbReference type="GO" id="GO:0012505">
    <property type="term" value="C:endomembrane system"/>
    <property type="evidence" value="ECO:0007669"/>
    <property type="project" value="UniProtKB-SubCell"/>
</dbReference>
<dbReference type="NCBIfam" id="NF009070">
    <property type="entry name" value="PRK12405.1"/>
    <property type="match status" value="1"/>
</dbReference>